<keyword evidence="9" id="KW-1185">Reference proteome</keyword>
<evidence type="ECO:0000313" key="9">
    <source>
        <dbReference type="Proteomes" id="UP000078348"/>
    </source>
</evidence>
<dbReference type="InterPro" id="IPR051366">
    <property type="entry name" value="DEF8"/>
</dbReference>
<dbReference type="AlphaFoldDB" id="A0A196S641"/>
<evidence type="ECO:0000256" key="6">
    <source>
        <dbReference type="SAM" id="MobiDB-lite"/>
    </source>
</evidence>
<name>A0A196S641_BLAHN</name>
<keyword evidence="1" id="KW-0479">Metal-binding</keyword>
<dbReference type="SMART" id="SM01175">
    <property type="entry name" value="DUF4206"/>
    <property type="match status" value="1"/>
</dbReference>
<evidence type="ECO:0000256" key="5">
    <source>
        <dbReference type="PROSITE-ProRule" id="PRU00175"/>
    </source>
</evidence>
<reference evidence="8 9" key="1">
    <citation type="submission" date="2016-05" db="EMBL/GenBank/DDBJ databases">
        <title>Nuclear genome of Blastocystis sp. subtype 1 NandII.</title>
        <authorList>
            <person name="Gentekaki E."/>
            <person name="Curtis B."/>
            <person name="Stairs C."/>
            <person name="Eme L."/>
            <person name="Herman E."/>
            <person name="Klimes V."/>
            <person name="Arias M.C."/>
            <person name="Elias M."/>
            <person name="Hilliou F."/>
            <person name="Klute M."/>
            <person name="Malik S.-B."/>
            <person name="Pightling A."/>
            <person name="Rachubinski R."/>
            <person name="Salas D."/>
            <person name="Schlacht A."/>
            <person name="Suga H."/>
            <person name="Archibald J."/>
            <person name="Ball S.G."/>
            <person name="Clark G."/>
            <person name="Dacks J."/>
            <person name="Van Der Giezen M."/>
            <person name="Tsaousis A."/>
            <person name="Roger A."/>
        </authorList>
    </citation>
    <scope>NUCLEOTIDE SEQUENCE [LARGE SCALE GENOMIC DNA]</scope>
    <source>
        <strain evidence="9">ATCC 50177 / NandII</strain>
    </source>
</reference>
<feature type="compositionally biased region" description="Basic and acidic residues" evidence="6">
    <location>
        <begin position="117"/>
        <end position="426"/>
    </location>
</feature>
<evidence type="ECO:0000256" key="2">
    <source>
        <dbReference type="ARBA" id="ARBA00022737"/>
    </source>
</evidence>
<dbReference type="InterPro" id="IPR001683">
    <property type="entry name" value="PX_dom"/>
</dbReference>
<accession>A0A196S641</accession>
<evidence type="ECO:0000256" key="3">
    <source>
        <dbReference type="ARBA" id="ARBA00022771"/>
    </source>
</evidence>
<evidence type="ECO:0000259" key="7">
    <source>
        <dbReference type="PROSITE" id="PS50089"/>
    </source>
</evidence>
<dbReference type="Pfam" id="PF00787">
    <property type="entry name" value="PX"/>
    <property type="match status" value="1"/>
</dbReference>
<dbReference type="STRING" id="478820.A0A196S641"/>
<gene>
    <name evidence="8" type="ORF">AV274_6489</name>
</gene>
<dbReference type="InterPro" id="IPR036871">
    <property type="entry name" value="PX_dom_sf"/>
</dbReference>
<dbReference type="Proteomes" id="UP000078348">
    <property type="component" value="Unassembled WGS sequence"/>
</dbReference>
<dbReference type="PROSITE" id="PS50089">
    <property type="entry name" value="ZF_RING_2"/>
    <property type="match status" value="1"/>
</dbReference>
<dbReference type="OrthoDB" id="10067503at2759"/>
<dbReference type="PANTHER" id="PTHR12326:SF3">
    <property type="entry name" value="DIFFERENTIALLY EXPRESSED IN FDCP 8 HOMOLOG"/>
    <property type="match status" value="1"/>
</dbReference>
<protein>
    <submittedName>
        <fullName evidence="8">Rab family GTPase</fullName>
    </submittedName>
</protein>
<keyword evidence="4" id="KW-0862">Zinc</keyword>
<feature type="region of interest" description="Disordered" evidence="6">
    <location>
        <begin position="104"/>
        <end position="435"/>
    </location>
</feature>
<dbReference type="InterPro" id="IPR001841">
    <property type="entry name" value="Znf_RING"/>
</dbReference>
<proteinExistence type="predicted"/>
<comment type="caution">
    <text evidence="8">The sequence shown here is derived from an EMBL/GenBank/DDBJ whole genome shotgun (WGS) entry which is preliminary data.</text>
</comment>
<evidence type="ECO:0000313" key="8">
    <source>
        <dbReference type="EMBL" id="OAO11876.1"/>
    </source>
</evidence>
<dbReference type="PANTHER" id="PTHR12326">
    <property type="entry name" value="PLECKSTRIN HOMOLOGY DOMAIN CONTAINING PROTEIN"/>
    <property type="match status" value="1"/>
</dbReference>
<feature type="domain" description="RING-type" evidence="7">
    <location>
        <begin position="809"/>
        <end position="851"/>
    </location>
</feature>
<evidence type="ECO:0000256" key="1">
    <source>
        <dbReference type="ARBA" id="ARBA00022723"/>
    </source>
</evidence>
<dbReference type="Gene3D" id="3.30.1520.10">
    <property type="entry name" value="Phox-like domain"/>
    <property type="match status" value="1"/>
</dbReference>
<dbReference type="EMBL" id="LXWW01000577">
    <property type="protein sequence ID" value="OAO11876.1"/>
    <property type="molecule type" value="Genomic_DNA"/>
</dbReference>
<evidence type="ECO:0000256" key="4">
    <source>
        <dbReference type="ARBA" id="ARBA00022833"/>
    </source>
</evidence>
<dbReference type="InterPro" id="IPR025258">
    <property type="entry name" value="RH_dom"/>
</dbReference>
<dbReference type="SUPFAM" id="SSF64268">
    <property type="entry name" value="PX domain"/>
    <property type="match status" value="1"/>
</dbReference>
<sequence length="886" mass="100949">MENDIVKLIVSGAGVSEANTEYTESGKRDNVRRWESSNGYEMFRFNVPGKGKSSGRRWFFGKIGNKAVYYIKDNSNVPPKEGWSCHPTGQPPVPTIEYVYKNGAPKEESEIEDIVDDTVKKEEEEKAAKEEEEKAKKEAEEKAKREAEEKAAKEAKEKAKREVEEKAKREAEEKARKEAEEKAVREAEEKAKREAEEKAAKEAEEKAKKEAEEKAAKEVEEKAKKEEEERMKREAEEKAVKEAEEKAAKEAEEKAKREAKEKAAKEAEEKAVREAEEKAKREAEEKAAKEAEEKAKKEAEEKARKEAEEKAAKEAEEKARKEAEEKARKEVEEKAAKEEEERMKREAEEKAVKEAEEAEEKAAKEEEERRKREAEEKAAKEAEEKAAKEAEEKARKEEERMKKEAEERMKREAEEKAAKEAAEKKPVSALERLLQTTPTVTIQPVQAPAEEEAEEPVVSPSERMLCSGVLAGAVSACAIAHDMPVFTCTFTRDFAAGGRNQKEQWTVAIAYSRFRALHNYYRHAYSAANLPKLPAPVKKTNAKALEAAVAEMNGFLQGVLNLRNSGLVDAAFANEKVPAEEALLSDVLQMVLRGYGTHNPLGQKEGGVRVKLVLDNAVPFGFLKDEDRIALQNDCCADCGARIGGKQGLFKKDYRYCEYSHYYYCLNCHSNSTFIIPGRLVLLWDFKSYPVANVCAEYLRSIFDQPLICVSSVNPELMEKNAALKRIRELRSRLNFMYDYVNTCKQREELMRVLEPRLYFMTGTEMLSLKDFLDIKNGTLLPWLERVVAVINKHITQDCVLCKAKGFYCEICKKGPEIFPFQFESTVICRRCNSVYHKSCYTGMENCPKCKRIHERNLKEKEELGDFSEKLVDEERHKPTMKTLSD</sequence>
<keyword evidence="3 5" id="KW-0863">Zinc-finger</keyword>
<dbReference type="Pfam" id="PF13901">
    <property type="entry name" value="RH_dom"/>
    <property type="match status" value="1"/>
</dbReference>
<dbReference type="GO" id="GO:0008270">
    <property type="term" value="F:zinc ion binding"/>
    <property type="evidence" value="ECO:0007669"/>
    <property type="project" value="UniProtKB-KW"/>
</dbReference>
<keyword evidence="2" id="KW-0677">Repeat</keyword>
<organism evidence="8 9">
    <name type="scientific">Blastocystis sp. subtype 1 (strain ATCC 50177 / NandII)</name>
    <dbReference type="NCBI Taxonomy" id="478820"/>
    <lineage>
        <taxon>Eukaryota</taxon>
        <taxon>Sar</taxon>
        <taxon>Stramenopiles</taxon>
        <taxon>Bigyra</taxon>
        <taxon>Opalozoa</taxon>
        <taxon>Opalinata</taxon>
        <taxon>Blastocystidae</taxon>
        <taxon>Blastocystis</taxon>
    </lineage>
</organism>
<dbReference type="GO" id="GO:0035091">
    <property type="term" value="F:phosphatidylinositol binding"/>
    <property type="evidence" value="ECO:0007669"/>
    <property type="project" value="InterPro"/>
</dbReference>
<dbReference type="CDD" id="cd06093">
    <property type="entry name" value="PX_domain"/>
    <property type="match status" value="1"/>
</dbReference>